<reference evidence="8" key="1">
    <citation type="submission" date="2015-12" db="EMBL/GenBank/DDBJ databases">
        <authorList>
            <person name="Shamseldin A."/>
            <person name="Moawad H."/>
            <person name="Abd El-Rahim W.M."/>
            <person name="Sadowsky M.J."/>
        </authorList>
    </citation>
    <scope>NUCLEOTIDE SEQUENCE [LARGE SCALE GENOMIC DNA]</scope>
    <source>
        <strain evidence="8">JAM AC0309</strain>
    </source>
</reference>
<evidence type="ECO:0000313" key="7">
    <source>
        <dbReference type="EMBL" id="BAU31870.1"/>
    </source>
</evidence>
<evidence type="ECO:0000256" key="2">
    <source>
        <dbReference type="ARBA" id="ARBA00022977"/>
    </source>
</evidence>
<name>A0A0U5BF93_9MICO</name>
<evidence type="ECO:0000313" key="8">
    <source>
        <dbReference type="Proteomes" id="UP000218965"/>
    </source>
</evidence>
<keyword evidence="3" id="KW-0560">Oxidoreductase</keyword>
<evidence type="ECO:0000259" key="6">
    <source>
        <dbReference type="Pfam" id="PF01266"/>
    </source>
</evidence>
<dbReference type="InterPro" id="IPR036188">
    <property type="entry name" value="FAD/NAD-bd_sf"/>
</dbReference>
<protein>
    <recommendedName>
        <fullName evidence="5">glycine oxidase</fullName>
        <ecNumber evidence="5">1.4.3.19</ecNumber>
    </recommendedName>
</protein>
<dbReference type="InterPro" id="IPR006076">
    <property type="entry name" value="FAD-dep_OxRdtase"/>
</dbReference>
<organism evidence="7 8">
    <name type="scientific">Microcella alkaliphila</name>
    <dbReference type="NCBI Taxonomy" id="279828"/>
    <lineage>
        <taxon>Bacteria</taxon>
        <taxon>Bacillati</taxon>
        <taxon>Actinomycetota</taxon>
        <taxon>Actinomycetes</taxon>
        <taxon>Micrococcales</taxon>
        <taxon>Microbacteriaceae</taxon>
        <taxon>Microcella</taxon>
    </lineage>
</organism>
<dbReference type="Proteomes" id="UP000218965">
    <property type="component" value="Chromosome"/>
</dbReference>
<keyword evidence="2" id="KW-0784">Thiamine biosynthesis</keyword>
<dbReference type="GO" id="GO:0009229">
    <property type="term" value="P:thiamine diphosphate biosynthetic process"/>
    <property type="evidence" value="ECO:0007669"/>
    <property type="project" value="UniProtKB-UniPathway"/>
</dbReference>
<dbReference type="AlphaFoldDB" id="A0A0U5BF93"/>
<dbReference type="UniPathway" id="UPA00060"/>
<evidence type="ECO:0000256" key="4">
    <source>
        <dbReference type="ARBA" id="ARBA00049872"/>
    </source>
</evidence>
<evidence type="ECO:0000256" key="1">
    <source>
        <dbReference type="ARBA" id="ARBA00004948"/>
    </source>
</evidence>
<dbReference type="Gene3D" id="3.30.9.10">
    <property type="entry name" value="D-Amino Acid Oxidase, subunit A, domain 2"/>
    <property type="match status" value="1"/>
</dbReference>
<dbReference type="EC" id="1.4.3.19" evidence="5"/>
<dbReference type="KEGG" id="malk:MalAC0309_1008"/>
<dbReference type="EMBL" id="AP017315">
    <property type="protein sequence ID" value="BAU31870.1"/>
    <property type="molecule type" value="Genomic_DNA"/>
</dbReference>
<reference evidence="7 8" key="2">
    <citation type="submission" date="2016-01" db="EMBL/GenBank/DDBJ databases">
        <title>Microcella alkaliphila JAM AC0309 whole genome shotgun sequence.</title>
        <authorList>
            <person name="Kurata A."/>
            <person name="Hirose Y."/>
            <person name="Kishimoto N."/>
            <person name="Kobayashi T."/>
        </authorList>
    </citation>
    <scope>NUCLEOTIDE SEQUENCE [LARGE SCALE GENOMIC DNA]</scope>
    <source>
        <strain evidence="7 8">JAM AC0309</strain>
    </source>
</reference>
<dbReference type="InterPro" id="IPR012727">
    <property type="entry name" value="Gly_oxidase_ThiO"/>
</dbReference>
<dbReference type="RefSeq" id="WP_231924045.1">
    <property type="nucleotide sequence ID" value="NZ_AP017315.1"/>
</dbReference>
<gene>
    <name evidence="7" type="ORF">MalAC0309_1008</name>
</gene>
<dbReference type="SUPFAM" id="SSF51905">
    <property type="entry name" value="FAD/NAD(P)-binding domain"/>
    <property type="match status" value="1"/>
</dbReference>
<dbReference type="GO" id="GO:0009228">
    <property type="term" value="P:thiamine biosynthetic process"/>
    <property type="evidence" value="ECO:0007669"/>
    <property type="project" value="UniProtKB-KW"/>
</dbReference>
<dbReference type="GO" id="GO:0050660">
    <property type="term" value="F:flavin adenine dinucleotide binding"/>
    <property type="evidence" value="ECO:0007669"/>
    <property type="project" value="InterPro"/>
</dbReference>
<feature type="domain" description="FAD dependent oxidoreductase" evidence="6">
    <location>
        <begin position="2"/>
        <end position="363"/>
    </location>
</feature>
<dbReference type="NCBIfam" id="TIGR02352">
    <property type="entry name" value="thiamin_ThiO"/>
    <property type="match status" value="1"/>
</dbReference>
<sequence length="396" mass="41995">MIVVGGGIIGLSIAWRAMQTGRSVLLIDPAPAQGATFAAAGMLAPVSEYHHQEDALLPAMRESAARYPGFVRELELVEGASGYLRTETLLVGVDHGDRQALADLHAAHRRAQLEAEPLTTRDARAREPLLGPRVSSVYRVAGDHQVDPRMLAASLLDRLQTPDGHARQVGIAREQVVALLHRDRADDDSPVIGVRLSDGTEVVGAEVVLANGAGASAIDGVPGRLALPLRPVYGDILRLGVPDRLRPLLRSTVRALVHGESVYLVPRADGTLVVGATQREDGVDAVSAGGVHRLLRDAQQVVPAVGELSLIEATARTRPGTPDNAPLLGRVPGRDGAAVAGLTVATGFFRHGVLLAPLAADIVLGLMDGHPDHRWDAFRPDRFTTHADHTAEGIHR</sequence>
<dbReference type="SUPFAM" id="SSF54373">
    <property type="entry name" value="FAD-linked reductases, C-terminal domain"/>
    <property type="match status" value="1"/>
</dbReference>
<dbReference type="Pfam" id="PF01266">
    <property type="entry name" value="DAO"/>
    <property type="match status" value="1"/>
</dbReference>
<accession>A0A0U5BF93</accession>
<dbReference type="Gene3D" id="3.50.50.60">
    <property type="entry name" value="FAD/NAD(P)-binding domain"/>
    <property type="match status" value="1"/>
</dbReference>
<dbReference type="GO" id="GO:0005737">
    <property type="term" value="C:cytoplasm"/>
    <property type="evidence" value="ECO:0007669"/>
    <property type="project" value="TreeGrafter"/>
</dbReference>
<comment type="pathway">
    <text evidence="1">Cofactor biosynthesis; thiamine diphosphate biosynthesis.</text>
</comment>
<evidence type="ECO:0000256" key="5">
    <source>
        <dbReference type="ARBA" id="ARBA00050018"/>
    </source>
</evidence>
<evidence type="ECO:0000256" key="3">
    <source>
        <dbReference type="ARBA" id="ARBA00023002"/>
    </source>
</evidence>
<dbReference type="GO" id="GO:0043799">
    <property type="term" value="F:glycine oxidase activity"/>
    <property type="evidence" value="ECO:0007669"/>
    <property type="project" value="UniProtKB-EC"/>
</dbReference>
<proteinExistence type="predicted"/>
<dbReference type="PANTHER" id="PTHR13847">
    <property type="entry name" value="SARCOSINE DEHYDROGENASE-RELATED"/>
    <property type="match status" value="1"/>
</dbReference>
<comment type="catalytic activity">
    <reaction evidence="4">
        <text>glycine + O2 + H2O = glyoxylate + H2O2 + NH4(+)</text>
        <dbReference type="Rhea" id="RHEA:11532"/>
        <dbReference type="ChEBI" id="CHEBI:15377"/>
        <dbReference type="ChEBI" id="CHEBI:15379"/>
        <dbReference type="ChEBI" id="CHEBI:16240"/>
        <dbReference type="ChEBI" id="CHEBI:28938"/>
        <dbReference type="ChEBI" id="CHEBI:36655"/>
        <dbReference type="ChEBI" id="CHEBI:57305"/>
        <dbReference type="EC" id="1.4.3.19"/>
    </reaction>
</comment>
<dbReference type="PANTHER" id="PTHR13847:SF289">
    <property type="entry name" value="GLYCINE OXIDASE"/>
    <property type="match status" value="1"/>
</dbReference>